<dbReference type="InterPro" id="IPR011990">
    <property type="entry name" value="TPR-like_helical_dom_sf"/>
</dbReference>
<dbReference type="SUPFAM" id="SSF48452">
    <property type="entry name" value="TPR-like"/>
    <property type="match status" value="2"/>
</dbReference>
<dbReference type="Pfam" id="PF03704">
    <property type="entry name" value="BTAD"/>
    <property type="match status" value="1"/>
</dbReference>
<dbReference type="RefSeq" id="WP_131567910.1">
    <property type="nucleotide sequence ID" value="NZ_JAINFK010000002.1"/>
</dbReference>
<dbReference type="InterPro" id="IPR051677">
    <property type="entry name" value="AfsR-DnrI-RedD_regulator"/>
</dbReference>
<dbReference type="SMART" id="SM00028">
    <property type="entry name" value="TPR"/>
    <property type="match status" value="2"/>
</dbReference>
<dbReference type="InterPro" id="IPR016032">
    <property type="entry name" value="Sig_transdc_resp-reg_C-effctor"/>
</dbReference>
<organism evidence="2 3">
    <name type="scientific">Oricola cellulosilytica</name>
    <dbReference type="NCBI Taxonomy" id="1429082"/>
    <lineage>
        <taxon>Bacteria</taxon>
        <taxon>Pseudomonadati</taxon>
        <taxon>Pseudomonadota</taxon>
        <taxon>Alphaproteobacteria</taxon>
        <taxon>Hyphomicrobiales</taxon>
        <taxon>Ahrensiaceae</taxon>
        <taxon>Oricola</taxon>
    </lineage>
</organism>
<accession>A0A4R0PA91</accession>
<sequence>MGLCVRLLGTFQAEFGGEDLHIASKRGRAMLAVLALSPGRRISRQGAAALLWPDRDEPQARASLRQELSSLRKALGPAETTIRADTETITMDGGVDLDVWSVMADRIPCGEALDLFRGEILDGIDLPLEPFEEWLADQRRVFRGRLVGLAEQNIRQQLDRGDLAAAEECAGKLLQIDTCNEIAVAARMRNALANGRRLHGLSLFDDFAARLDAEFQAKPGPELTRLREEIAGAKSAGAGPTPNTSEATLFDRPSVLVMGFDCLSASADDRMLAIGLVDEMRMTLSYWRWFPVIGPEAIGWKSVREADIRSAAREVAASYAVCGSLRHYGDTARITVTLADATTGESLWSQNFDGEIKDIFDFQEVVSRSIVAQLEPQIARAEAERIARKPPVNLAAWHLVTEADELERLGGGGYGTPEGNAAQLRLLERATGLEPGYARAWTRIAKVHWRFFLMGWDADRDGRGLKSEEASKRAIALDPNDWEAHSYQALIQVFGHRDYRAGEYHSGEAVRLNPSAALARHAAGCTLEWLGRPEEALRHLELVFRLNPDPPHKGAVLGDLSTCYMLSGRLDEAVEAARRLMAAAPDYSRGLQRCIATFGLAGRGDLAAEALARLRKLQPDFSEDYVRSTYPFRRGDDFATFMDGLRRAGCWA</sequence>
<keyword evidence="3" id="KW-1185">Reference proteome</keyword>
<evidence type="ECO:0000313" key="3">
    <source>
        <dbReference type="Proteomes" id="UP000291301"/>
    </source>
</evidence>
<feature type="domain" description="Bacterial transcriptional activator" evidence="1">
    <location>
        <begin position="95"/>
        <end position="231"/>
    </location>
</feature>
<dbReference type="Proteomes" id="UP000291301">
    <property type="component" value="Unassembled WGS sequence"/>
</dbReference>
<dbReference type="Gene3D" id="1.10.10.10">
    <property type="entry name" value="Winged helix-like DNA-binding domain superfamily/Winged helix DNA-binding domain"/>
    <property type="match status" value="1"/>
</dbReference>
<dbReference type="InterPro" id="IPR005158">
    <property type="entry name" value="BTAD"/>
</dbReference>
<dbReference type="PANTHER" id="PTHR35807">
    <property type="entry name" value="TRANSCRIPTIONAL REGULATOR REDD-RELATED"/>
    <property type="match status" value="1"/>
</dbReference>
<gene>
    <name evidence="2" type="ORF">E0D97_08715</name>
</gene>
<dbReference type="InterPro" id="IPR036388">
    <property type="entry name" value="WH-like_DNA-bd_sf"/>
</dbReference>
<dbReference type="OrthoDB" id="9807521at2"/>
<proteinExistence type="predicted"/>
<evidence type="ECO:0000259" key="1">
    <source>
        <dbReference type="SMART" id="SM01043"/>
    </source>
</evidence>
<dbReference type="SUPFAM" id="SSF46894">
    <property type="entry name" value="C-terminal effector domain of the bipartite response regulators"/>
    <property type="match status" value="1"/>
</dbReference>
<name>A0A4R0PA91_9HYPH</name>
<dbReference type="InterPro" id="IPR019734">
    <property type="entry name" value="TPR_rpt"/>
</dbReference>
<protein>
    <submittedName>
        <fullName evidence="2">Tetratricopeptide repeat protein</fullName>
    </submittedName>
</protein>
<dbReference type="Pfam" id="PF14559">
    <property type="entry name" value="TPR_19"/>
    <property type="match status" value="1"/>
</dbReference>
<dbReference type="Gene3D" id="1.25.40.10">
    <property type="entry name" value="Tetratricopeptide repeat domain"/>
    <property type="match status" value="2"/>
</dbReference>
<comment type="caution">
    <text evidence="2">The sequence shown here is derived from an EMBL/GenBank/DDBJ whole genome shotgun (WGS) entry which is preliminary data.</text>
</comment>
<evidence type="ECO:0000313" key="2">
    <source>
        <dbReference type="EMBL" id="TCD14161.1"/>
    </source>
</evidence>
<dbReference type="AlphaFoldDB" id="A0A4R0PA91"/>
<dbReference type="SMART" id="SM01043">
    <property type="entry name" value="BTAD"/>
    <property type="match status" value="1"/>
</dbReference>
<dbReference type="GO" id="GO:0006355">
    <property type="term" value="P:regulation of DNA-templated transcription"/>
    <property type="evidence" value="ECO:0007669"/>
    <property type="project" value="InterPro"/>
</dbReference>
<dbReference type="EMBL" id="SJST01000003">
    <property type="protein sequence ID" value="TCD14161.1"/>
    <property type="molecule type" value="Genomic_DNA"/>
</dbReference>
<dbReference type="GO" id="GO:0003677">
    <property type="term" value="F:DNA binding"/>
    <property type="evidence" value="ECO:0007669"/>
    <property type="project" value="InterPro"/>
</dbReference>
<reference evidence="2 3" key="1">
    <citation type="journal article" date="2015" name="Antonie Van Leeuwenhoek">
        <title>Oricola cellulosilytica gen. nov., sp. nov., a cellulose-degrading bacterium of the family Phyllobacteriaceae isolated from surface seashore water, and emended descriptions of Mesorhizobium loti and Phyllobacterium myrsinacearum.</title>
        <authorList>
            <person name="Hameed A."/>
            <person name="Shahina M."/>
            <person name="Lai W.A."/>
            <person name="Lin S.Y."/>
            <person name="Young L.S."/>
            <person name="Liu Y.C."/>
            <person name="Hsu Y.H."/>
            <person name="Young C.C."/>
        </authorList>
    </citation>
    <scope>NUCLEOTIDE SEQUENCE [LARGE SCALE GENOMIC DNA]</scope>
    <source>
        <strain evidence="2 3">KCTC 52183</strain>
    </source>
</reference>